<keyword evidence="1" id="KW-1133">Transmembrane helix</keyword>
<evidence type="ECO:0000313" key="2">
    <source>
        <dbReference type="EMBL" id="MEQ3553429.1"/>
    </source>
</evidence>
<reference evidence="2 3" key="1">
    <citation type="submission" date="2024-03" db="EMBL/GenBank/DDBJ databases">
        <title>Draft genome sequence of Pseudonocardia nematodicida JCM 31783.</title>
        <authorList>
            <person name="Butdee W."/>
            <person name="Duangmal K."/>
        </authorList>
    </citation>
    <scope>NUCLEOTIDE SEQUENCE [LARGE SCALE GENOMIC DNA]</scope>
    <source>
        <strain evidence="2 3">JCM 31783</strain>
    </source>
</reference>
<evidence type="ECO:0000256" key="1">
    <source>
        <dbReference type="SAM" id="Phobius"/>
    </source>
</evidence>
<feature type="transmembrane region" description="Helical" evidence="1">
    <location>
        <begin position="76"/>
        <end position="95"/>
    </location>
</feature>
<dbReference type="Proteomes" id="UP001494902">
    <property type="component" value="Unassembled WGS sequence"/>
</dbReference>
<evidence type="ECO:0008006" key="4">
    <source>
        <dbReference type="Google" id="ProtNLM"/>
    </source>
</evidence>
<feature type="transmembrane region" description="Helical" evidence="1">
    <location>
        <begin position="116"/>
        <end position="143"/>
    </location>
</feature>
<accession>A0ABV1KHL6</accession>
<feature type="transmembrane region" description="Helical" evidence="1">
    <location>
        <begin position="189"/>
        <end position="208"/>
    </location>
</feature>
<sequence length="316" mass="34140">MIWLVWRRQRAALLLGAALVAVTVVALVVARLLLESRAASLGDSACLTDPALDCTGWGRGRELYDSFLGPHRFLQFWVWALVPLLGLIVAATLFARETEERTVGFVLTQSVSRTRWWTTNIATTLLPALAGALVLGLAARWALAPFETLFQQGRIGPLGFELHGIWLPASVLISFSLAAALGTWLRSSLAVVVGTVLGWLVIFAVLVYTRYDILPSSVQIVPIGEYDGTVDVDGLARDMAFRGAGGEMIPPGEVGAGCGPQENYTACLQRDGVVAAEFEYQPESNFWPLQLIQSGIAIVLSSVLLGSSYVRARRLG</sequence>
<evidence type="ECO:0000313" key="3">
    <source>
        <dbReference type="Proteomes" id="UP001494902"/>
    </source>
</evidence>
<dbReference type="EMBL" id="JBEDNQ010000010">
    <property type="protein sequence ID" value="MEQ3553429.1"/>
    <property type="molecule type" value="Genomic_DNA"/>
</dbReference>
<dbReference type="RefSeq" id="WP_349300496.1">
    <property type="nucleotide sequence ID" value="NZ_JBEDNQ010000010.1"/>
</dbReference>
<feature type="transmembrane region" description="Helical" evidence="1">
    <location>
        <begin position="12"/>
        <end position="34"/>
    </location>
</feature>
<comment type="caution">
    <text evidence="2">The sequence shown here is derived from an EMBL/GenBank/DDBJ whole genome shotgun (WGS) entry which is preliminary data.</text>
</comment>
<organism evidence="2 3">
    <name type="scientific">Pseudonocardia nematodicida</name>
    <dbReference type="NCBI Taxonomy" id="1206997"/>
    <lineage>
        <taxon>Bacteria</taxon>
        <taxon>Bacillati</taxon>
        <taxon>Actinomycetota</taxon>
        <taxon>Actinomycetes</taxon>
        <taxon>Pseudonocardiales</taxon>
        <taxon>Pseudonocardiaceae</taxon>
        <taxon>Pseudonocardia</taxon>
    </lineage>
</organism>
<proteinExistence type="predicted"/>
<gene>
    <name evidence="2" type="ORF">WIS52_23405</name>
</gene>
<feature type="transmembrane region" description="Helical" evidence="1">
    <location>
        <begin position="291"/>
        <end position="310"/>
    </location>
</feature>
<name>A0ABV1KHL6_9PSEU</name>
<feature type="transmembrane region" description="Helical" evidence="1">
    <location>
        <begin position="163"/>
        <end position="182"/>
    </location>
</feature>
<keyword evidence="3" id="KW-1185">Reference proteome</keyword>
<keyword evidence="1" id="KW-0472">Membrane</keyword>
<protein>
    <recommendedName>
        <fullName evidence="4">ABC transporter permease</fullName>
    </recommendedName>
</protein>
<keyword evidence="1" id="KW-0812">Transmembrane</keyword>